<dbReference type="InterPro" id="IPR035969">
    <property type="entry name" value="Rab-GAP_TBC_sf"/>
</dbReference>
<dbReference type="Pfam" id="PF00566">
    <property type="entry name" value="RabGAP-TBC"/>
    <property type="match status" value="1"/>
</dbReference>
<gene>
    <name evidence="6" type="ORF">FDP41_009165</name>
</gene>
<dbReference type="Gene3D" id="1.10.8.1310">
    <property type="match status" value="2"/>
</dbReference>
<dbReference type="VEuPathDB" id="AmoebaDB:FDP41_009165"/>
<dbReference type="OMA" id="ECEHLTE"/>
<dbReference type="RefSeq" id="XP_044557274.1">
    <property type="nucleotide sequence ID" value="XM_044713096.1"/>
</dbReference>
<comment type="caution">
    <text evidence="6">The sequence shown here is derived from an EMBL/GenBank/DDBJ whole genome shotgun (WGS) entry which is preliminary data.</text>
</comment>
<name>A0A6A5BEQ7_NAEFO</name>
<dbReference type="VEuPathDB" id="AmoebaDB:NF0131400"/>
<evidence type="ECO:0000256" key="4">
    <source>
        <dbReference type="SAM" id="Phobius"/>
    </source>
</evidence>
<dbReference type="SUPFAM" id="SSF47923">
    <property type="entry name" value="Ypt/Rab-GAP domain of gyp1p"/>
    <property type="match status" value="1"/>
</dbReference>
<evidence type="ECO:0000313" key="7">
    <source>
        <dbReference type="Proteomes" id="UP000444721"/>
    </source>
</evidence>
<feature type="domain" description="Rab-GAP TBC" evidence="5">
    <location>
        <begin position="160"/>
        <end position="405"/>
    </location>
</feature>
<keyword evidence="1" id="KW-0343">GTPase activation</keyword>
<dbReference type="PROSITE" id="PS50086">
    <property type="entry name" value="TBC_RABGAP"/>
    <property type="match status" value="1"/>
</dbReference>
<evidence type="ECO:0000256" key="2">
    <source>
        <dbReference type="SAM" id="Coils"/>
    </source>
</evidence>
<keyword evidence="4" id="KW-1133">Transmembrane helix</keyword>
<evidence type="ECO:0000313" key="6">
    <source>
        <dbReference type="EMBL" id="KAF0972560.1"/>
    </source>
</evidence>
<dbReference type="GO" id="GO:0005789">
    <property type="term" value="C:endoplasmic reticulum membrane"/>
    <property type="evidence" value="ECO:0007669"/>
    <property type="project" value="TreeGrafter"/>
</dbReference>
<feature type="region of interest" description="Disordered" evidence="3">
    <location>
        <begin position="102"/>
        <end position="121"/>
    </location>
</feature>
<organism evidence="6 7">
    <name type="scientific">Naegleria fowleri</name>
    <name type="common">Brain eating amoeba</name>
    <dbReference type="NCBI Taxonomy" id="5763"/>
    <lineage>
        <taxon>Eukaryota</taxon>
        <taxon>Discoba</taxon>
        <taxon>Heterolobosea</taxon>
        <taxon>Tetramitia</taxon>
        <taxon>Eutetramitia</taxon>
        <taxon>Vahlkampfiidae</taxon>
        <taxon>Naegleria</taxon>
    </lineage>
</organism>
<proteinExistence type="predicted"/>
<dbReference type="PANTHER" id="PTHR20913">
    <property type="entry name" value="TBC1 DOMAIN FAMILY MEMBER 20/GTPASE"/>
    <property type="match status" value="1"/>
</dbReference>
<keyword evidence="2" id="KW-0175">Coiled coil</keyword>
<dbReference type="InterPro" id="IPR000195">
    <property type="entry name" value="Rab-GAP-TBC_dom"/>
</dbReference>
<evidence type="ECO:0000256" key="1">
    <source>
        <dbReference type="ARBA" id="ARBA00022468"/>
    </source>
</evidence>
<dbReference type="GO" id="GO:0006888">
    <property type="term" value="P:endoplasmic reticulum to Golgi vesicle-mediated transport"/>
    <property type="evidence" value="ECO:0007669"/>
    <property type="project" value="TreeGrafter"/>
</dbReference>
<feature type="region of interest" description="Disordered" evidence="3">
    <location>
        <begin position="1"/>
        <end position="64"/>
    </location>
</feature>
<dbReference type="InterPro" id="IPR045913">
    <property type="entry name" value="TBC20/Gyp8-like"/>
</dbReference>
<protein>
    <recommendedName>
        <fullName evidence="5">Rab-GAP TBC domain-containing protein</fullName>
    </recommendedName>
</protein>
<keyword evidence="4" id="KW-0472">Membrane</keyword>
<dbReference type="Gene3D" id="1.10.472.80">
    <property type="entry name" value="Ypt/Rab-GAP domain of gyp1p, domain 3"/>
    <property type="match status" value="1"/>
</dbReference>
<dbReference type="EMBL" id="VFQX01000067">
    <property type="protein sequence ID" value="KAF0972560.1"/>
    <property type="molecule type" value="Genomic_DNA"/>
</dbReference>
<accession>A0A6A5BEQ7</accession>
<feature type="coiled-coil region" evidence="2">
    <location>
        <begin position="567"/>
        <end position="594"/>
    </location>
</feature>
<dbReference type="GO" id="GO:0005096">
    <property type="term" value="F:GTPase activator activity"/>
    <property type="evidence" value="ECO:0007669"/>
    <property type="project" value="UniProtKB-KW"/>
</dbReference>
<dbReference type="Proteomes" id="UP000444721">
    <property type="component" value="Unassembled WGS sequence"/>
</dbReference>
<dbReference type="AlphaFoldDB" id="A0A6A5BEQ7"/>
<keyword evidence="7" id="KW-1185">Reference proteome</keyword>
<sequence>MRRSSKAKREPFSDEEEKLSSSPIPTTTLSSSVFLDSSHGSSSSSTTTASSLSTSTFSSIASGNYSRNSKTVKLEQMIKEIQQHQYYRRLVEKAERINRNETISSAGSSHSEKDQFPNNECGELDEDKQSFTQLLHKLRRLILSAPVTLGSGEHETSLGCMKDSLRQFIWPLLLHDLDHLCRDKSSVFHIIKKIDKQHEQYEQVEKDVERSMFKFLAPFFGQYNNQVIYMNTSNASSSSSLNGGVSKNTGAKTMNLELSYKRRNLSLVVNSILQLYKRFKEKAENSNFAEEIVPLYYFQGFHEICSVMLLTFQDNLETTFRCCYRLATNHFYDSMHSPNLDQAIKKCAMVITILEESGHHDICEILRESGVDQGHYALSWILTWFAHVIEQDCGEKEENEDSSNGTSVVSDNAVVPSLFLVQTLFDIFLAVGNPFFVVYVAASVVIERREELLILKEGGSATTVRQKLAAVSGGRTEIDFPFSADEDDDNINYIEFTVIFGLLNRFPKNITPKWLERVVKRALHLWKSHDYRKLCSPEEFTNEFPFPYLCECEDFSNYHESVADYWRDEEEERLLREEKEREEAEKRRKAQQQHLSKVFFVGGSIVVAAAAFYFSAQSWFFHATFK</sequence>
<dbReference type="PANTHER" id="PTHR20913:SF7">
    <property type="entry name" value="RE60063P"/>
    <property type="match status" value="1"/>
</dbReference>
<evidence type="ECO:0000256" key="3">
    <source>
        <dbReference type="SAM" id="MobiDB-lite"/>
    </source>
</evidence>
<reference evidence="6 7" key="1">
    <citation type="journal article" date="2019" name="Sci. Rep.">
        <title>Nanopore sequencing improves the draft genome of the human pathogenic amoeba Naegleria fowleri.</title>
        <authorList>
            <person name="Liechti N."/>
            <person name="Schurch N."/>
            <person name="Bruggmann R."/>
            <person name="Wittwer M."/>
        </authorList>
    </citation>
    <scope>NUCLEOTIDE SEQUENCE [LARGE SCALE GENOMIC DNA]</scope>
    <source>
        <strain evidence="6 7">ATCC 30894</strain>
    </source>
</reference>
<dbReference type="GeneID" id="68116382"/>
<evidence type="ECO:0000259" key="5">
    <source>
        <dbReference type="PROSITE" id="PS50086"/>
    </source>
</evidence>
<dbReference type="VEuPathDB" id="AmoebaDB:NfTy_045910"/>
<keyword evidence="4" id="KW-0812">Transmembrane</keyword>
<feature type="transmembrane region" description="Helical" evidence="4">
    <location>
        <begin position="595"/>
        <end position="616"/>
    </location>
</feature>
<feature type="compositionally biased region" description="Low complexity" evidence="3">
    <location>
        <begin position="20"/>
        <end position="62"/>
    </location>
</feature>
<feature type="transmembrane region" description="Helical" evidence="4">
    <location>
        <begin position="427"/>
        <end position="446"/>
    </location>
</feature>
<dbReference type="OrthoDB" id="206700at2759"/>